<gene>
    <name evidence="2" type="ORF">B0H17DRAFT_1144778</name>
</gene>
<feature type="region of interest" description="Disordered" evidence="1">
    <location>
        <begin position="167"/>
        <end position="194"/>
    </location>
</feature>
<organism evidence="2 3">
    <name type="scientific">Mycena rosella</name>
    <name type="common">Pink bonnet</name>
    <name type="synonym">Agaricus rosellus</name>
    <dbReference type="NCBI Taxonomy" id="1033263"/>
    <lineage>
        <taxon>Eukaryota</taxon>
        <taxon>Fungi</taxon>
        <taxon>Dikarya</taxon>
        <taxon>Basidiomycota</taxon>
        <taxon>Agaricomycotina</taxon>
        <taxon>Agaricomycetes</taxon>
        <taxon>Agaricomycetidae</taxon>
        <taxon>Agaricales</taxon>
        <taxon>Marasmiineae</taxon>
        <taxon>Mycenaceae</taxon>
        <taxon>Mycena</taxon>
    </lineage>
</organism>
<comment type="caution">
    <text evidence="2">The sequence shown here is derived from an EMBL/GenBank/DDBJ whole genome shotgun (WGS) entry which is preliminary data.</text>
</comment>
<evidence type="ECO:0000313" key="2">
    <source>
        <dbReference type="EMBL" id="KAJ7661072.1"/>
    </source>
</evidence>
<accession>A0AAD7G6M1</accession>
<sequence length="194" mass="21834">MRGKKPEHRTTRARRDGAFGEAAKPDTRAGGSGRVPVTLLAWQGYSASARTDCSVMWCWVALIRWPWLQARDQTSQAMASLSQARPDRWLHLALASGFNFSEPSQAMKPWLPWDSSDGAMTLSAPANVQHEIKQPKIGTEKHMDTKVNQAERFKECRLDKHRYALADEEDTAAEENSEDDKDSWDCVLDDSADE</sequence>
<dbReference type="Proteomes" id="UP001221757">
    <property type="component" value="Unassembled WGS sequence"/>
</dbReference>
<protein>
    <submittedName>
        <fullName evidence="2">Uncharacterized protein</fullName>
    </submittedName>
</protein>
<evidence type="ECO:0000256" key="1">
    <source>
        <dbReference type="SAM" id="MobiDB-lite"/>
    </source>
</evidence>
<feature type="region of interest" description="Disordered" evidence="1">
    <location>
        <begin position="1"/>
        <end position="31"/>
    </location>
</feature>
<dbReference type="AlphaFoldDB" id="A0AAD7G6M1"/>
<name>A0AAD7G6M1_MYCRO</name>
<reference evidence="2" key="1">
    <citation type="submission" date="2023-03" db="EMBL/GenBank/DDBJ databases">
        <title>Massive genome expansion in bonnet fungi (Mycena s.s.) driven by repeated elements and novel gene families across ecological guilds.</title>
        <authorList>
            <consortium name="Lawrence Berkeley National Laboratory"/>
            <person name="Harder C.B."/>
            <person name="Miyauchi S."/>
            <person name="Viragh M."/>
            <person name="Kuo A."/>
            <person name="Thoen E."/>
            <person name="Andreopoulos B."/>
            <person name="Lu D."/>
            <person name="Skrede I."/>
            <person name="Drula E."/>
            <person name="Henrissat B."/>
            <person name="Morin E."/>
            <person name="Kohler A."/>
            <person name="Barry K."/>
            <person name="LaButti K."/>
            <person name="Morin E."/>
            <person name="Salamov A."/>
            <person name="Lipzen A."/>
            <person name="Mereny Z."/>
            <person name="Hegedus B."/>
            <person name="Baldrian P."/>
            <person name="Stursova M."/>
            <person name="Weitz H."/>
            <person name="Taylor A."/>
            <person name="Grigoriev I.V."/>
            <person name="Nagy L.G."/>
            <person name="Martin F."/>
            <person name="Kauserud H."/>
        </authorList>
    </citation>
    <scope>NUCLEOTIDE SEQUENCE</scope>
    <source>
        <strain evidence="2">CBHHK067</strain>
    </source>
</reference>
<keyword evidence="3" id="KW-1185">Reference proteome</keyword>
<dbReference type="EMBL" id="JARKIE010000253">
    <property type="protein sequence ID" value="KAJ7661072.1"/>
    <property type="molecule type" value="Genomic_DNA"/>
</dbReference>
<evidence type="ECO:0000313" key="3">
    <source>
        <dbReference type="Proteomes" id="UP001221757"/>
    </source>
</evidence>
<feature type="compositionally biased region" description="Basic and acidic residues" evidence="1">
    <location>
        <begin position="8"/>
        <end position="27"/>
    </location>
</feature>
<proteinExistence type="predicted"/>